<name>A0ABU9HFV2_9GAMM</name>
<dbReference type="RefSeq" id="WP_341629064.1">
    <property type="nucleotide sequence ID" value="NZ_JBAKBA010000050.1"/>
</dbReference>
<dbReference type="PROSITE" id="PS00599">
    <property type="entry name" value="AA_TRANSFER_CLASS_2"/>
    <property type="match status" value="1"/>
</dbReference>
<feature type="domain" description="Aminotransferase class I/classII large" evidence="6">
    <location>
        <begin position="44"/>
        <end position="388"/>
    </location>
</feature>
<dbReference type="InterPro" id="IPR015422">
    <property type="entry name" value="PyrdxlP-dep_Trfase_small"/>
</dbReference>
<evidence type="ECO:0000256" key="3">
    <source>
        <dbReference type="ARBA" id="ARBA00022898"/>
    </source>
</evidence>
<evidence type="ECO:0000313" key="7">
    <source>
        <dbReference type="EMBL" id="MEL0660655.1"/>
    </source>
</evidence>
<dbReference type="CDD" id="cd06454">
    <property type="entry name" value="KBL_like"/>
    <property type="match status" value="1"/>
</dbReference>
<dbReference type="NCBIfam" id="TIGR01822">
    <property type="entry name" value="2am3keto_CoA"/>
    <property type="match status" value="1"/>
</dbReference>
<evidence type="ECO:0000259" key="6">
    <source>
        <dbReference type="Pfam" id="PF00155"/>
    </source>
</evidence>
<dbReference type="InterPro" id="IPR011282">
    <property type="entry name" value="2am3keto_CoA_ligase"/>
</dbReference>
<comment type="similarity">
    <text evidence="1 5">Belongs to the class-II pyridoxal-phosphate-dependent aminotransferase family.</text>
</comment>
<dbReference type="Proteomes" id="UP001366060">
    <property type="component" value="Unassembled WGS sequence"/>
</dbReference>
<keyword evidence="8" id="KW-1185">Reference proteome</keyword>
<dbReference type="InterPro" id="IPR050087">
    <property type="entry name" value="AON_synthase_class-II"/>
</dbReference>
<comment type="subunit">
    <text evidence="5">Homodimer.</text>
</comment>
<feature type="binding site" evidence="5">
    <location>
        <position position="137"/>
    </location>
    <ligand>
        <name>substrate</name>
    </ligand>
</feature>
<proteinExistence type="inferred from homology"/>
<dbReference type="Gene3D" id="3.40.640.10">
    <property type="entry name" value="Type I PLP-dependent aspartate aminotransferase-like (Major domain)"/>
    <property type="match status" value="1"/>
</dbReference>
<comment type="pathway">
    <text evidence="5">Amino-acid degradation; L-threonine degradation via oxydo-reductase pathway; glycine from L-threonine: step 2/2.</text>
</comment>
<dbReference type="NCBIfam" id="NF005394">
    <property type="entry name" value="PRK06939.1"/>
    <property type="match status" value="1"/>
</dbReference>
<comment type="function">
    <text evidence="5">Catalyzes the cleavage of 2-amino-3-ketobutyrate to glycine and acetyl-CoA.</text>
</comment>
<protein>
    <recommendedName>
        <fullName evidence="5">2-amino-3-ketobutyrate coenzyme A ligase</fullName>
        <shortName evidence="5">AKB ligase</shortName>
        <ecNumber evidence="5">2.3.1.29</ecNumber>
    </recommendedName>
    <alternativeName>
        <fullName evidence="5">Glycine acetyltransferase</fullName>
    </alternativeName>
</protein>
<feature type="binding site" description="in other chain" evidence="5">
    <location>
        <begin position="112"/>
        <end position="113"/>
    </location>
    <ligand>
        <name>pyridoxal 5'-phosphate</name>
        <dbReference type="ChEBI" id="CHEBI:597326"/>
        <note>ligand shared between dimeric partners</note>
    </ligand>
</feature>
<evidence type="ECO:0000256" key="5">
    <source>
        <dbReference type="HAMAP-Rule" id="MF_00985"/>
    </source>
</evidence>
<feature type="binding site" description="in other chain" evidence="5">
    <location>
        <begin position="211"/>
        <end position="214"/>
    </location>
    <ligand>
        <name>pyridoxal 5'-phosphate</name>
        <dbReference type="ChEBI" id="CHEBI:597326"/>
        <note>ligand shared between dimeric partners</note>
    </ligand>
</feature>
<feature type="modified residue" description="N6-(pyridoxal phosphate)lysine" evidence="5">
    <location>
        <position position="245"/>
    </location>
</feature>
<keyword evidence="3 5" id="KW-0663">Pyridoxal phosphate</keyword>
<dbReference type="InterPro" id="IPR004839">
    <property type="entry name" value="Aminotransferase_I/II_large"/>
</dbReference>
<feature type="binding site" evidence="5">
    <location>
        <begin position="275"/>
        <end position="276"/>
    </location>
    <ligand>
        <name>pyridoxal 5'-phosphate</name>
        <dbReference type="ChEBI" id="CHEBI:597326"/>
        <note>ligand shared between dimeric partners</note>
    </ligand>
</feature>
<evidence type="ECO:0000256" key="4">
    <source>
        <dbReference type="ARBA" id="ARBA00023315"/>
    </source>
</evidence>
<organism evidence="7 8">
    <name type="scientific">Psychromonas arctica</name>
    <dbReference type="NCBI Taxonomy" id="168275"/>
    <lineage>
        <taxon>Bacteria</taxon>
        <taxon>Pseudomonadati</taxon>
        <taxon>Pseudomonadota</taxon>
        <taxon>Gammaproteobacteria</taxon>
        <taxon>Alteromonadales</taxon>
        <taxon>Psychromonadaceae</taxon>
        <taxon>Psychromonas</taxon>
    </lineage>
</organism>
<reference evidence="7 8" key="1">
    <citation type="submission" date="2024-02" db="EMBL/GenBank/DDBJ databases">
        <title>Bacteria isolated from the canopy kelp, Nereocystis luetkeana.</title>
        <authorList>
            <person name="Pfister C.A."/>
            <person name="Younker I.T."/>
            <person name="Light S.H."/>
        </authorList>
    </citation>
    <scope>NUCLEOTIDE SEQUENCE [LARGE SCALE GENOMIC DNA]</scope>
    <source>
        <strain evidence="7 8">TI.2.07</strain>
    </source>
</reference>
<evidence type="ECO:0000313" key="8">
    <source>
        <dbReference type="Proteomes" id="UP001366060"/>
    </source>
</evidence>
<feature type="binding site" evidence="5">
    <location>
        <position position="369"/>
    </location>
    <ligand>
        <name>substrate</name>
    </ligand>
</feature>
<evidence type="ECO:0000256" key="2">
    <source>
        <dbReference type="ARBA" id="ARBA00022679"/>
    </source>
</evidence>
<keyword evidence="2 5" id="KW-0808">Transferase</keyword>
<gene>
    <name evidence="5" type="primary">kbl</name>
    <name evidence="7" type="ORF">V6255_16085</name>
</gene>
<dbReference type="EMBL" id="JBAKBA010000050">
    <property type="protein sequence ID" value="MEL0660655.1"/>
    <property type="molecule type" value="Genomic_DNA"/>
</dbReference>
<comment type="caution">
    <text evidence="7">The sequence shown here is derived from an EMBL/GenBank/DDBJ whole genome shotgun (WGS) entry which is preliminary data.</text>
</comment>
<dbReference type="InterPro" id="IPR015421">
    <property type="entry name" value="PyrdxlP-dep_Trfase_major"/>
</dbReference>
<dbReference type="PANTHER" id="PTHR13693">
    <property type="entry name" value="CLASS II AMINOTRANSFERASE/8-AMINO-7-OXONONANOATE SYNTHASE"/>
    <property type="match status" value="1"/>
</dbReference>
<feature type="binding site" description="in other chain" evidence="5">
    <location>
        <begin position="242"/>
        <end position="245"/>
    </location>
    <ligand>
        <name>pyridoxal 5'-phosphate</name>
        <dbReference type="ChEBI" id="CHEBI:597326"/>
        <note>ligand shared between dimeric partners</note>
    </ligand>
</feature>
<comment type="catalytic activity">
    <reaction evidence="5">
        <text>glycine + acetyl-CoA = (2S)-2-amino-3-oxobutanoate + CoA</text>
        <dbReference type="Rhea" id="RHEA:20736"/>
        <dbReference type="ChEBI" id="CHEBI:57287"/>
        <dbReference type="ChEBI" id="CHEBI:57288"/>
        <dbReference type="ChEBI" id="CHEBI:57305"/>
        <dbReference type="ChEBI" id="CHEBI:78948"/>
        <dbReference type="EC" id="2.3.1.29"/>
    </reaction>
</comment>
<dbReference type="Gene3D" id="3.90.1150.10">
    <property type="entry name" value="Aspartate Aminotransferase, domain 1"/>
    <property type="match status" value="1"/>
</dbReference>
<evidence type="ECO:0000256" key="1">
    <source>
        <dbReference type="ARBA" id="ARBA00008392"/>
    </source>
</evidence>
<dbReference type="InterPro" id="IPR015424">
    <property type="entry name" value="PyrdxlP-dep_Trfase"/>
</dbReference>
<dbReference type="SUPFAM" id="SSF53383">
    <property type="entry name" value="PLP-dependent transferases"/>
    <property type="match status" value="1"/>
</dbReference>
<dbReference type="Pfam" id="PF00155">
    <property type="entry name" value="Aminotran_1_2"/>
    <property type="match status" value="1"/>
</dbReference>
<keyword evidence="4 5" id="KW-0012">Acyltransferase</keyword>
<dbReference type="HAMAP" id="MF_00985">
    <property type="entry name" value="2am3keto_CoA_ligase"/>
    <property type="match status" value="1"/>
</dbReference>
<sequence>MMSSTFYAQIKTQIETVKSEGLYKSERIITSAQKAAVSISTGQEVLNFCANNYLGLANHETLIQAAKDGMDEHGFGMASVRFICGTQDSHKILEQKLSTFLGKEDTILYTSCFDANTGLFETILGKEDAIISDALNHASIIDGVRLCKAMRFRYANNDMAELEQQLIAAKEAGARHTLIVTDGVFSMDGVVANLPAICDLAEQYDALVMVDDSHAVGFMGENGAGTHEYHDVIDRIDIITGTLGKAMGGASGGYTSGKKEVIDWLRQRSRPYLFSNSVAPAIVSASIRVLDLLAESGHLRTKLWENSAHFRTRMEAAGFTMGGADHAIIPIMLGDAKVAAEFAERALALGIYVVAFSFPVVPKGKARIRTQMSAAHSREQLDTAIDAFIKVGLEMELIGHEN</sequence>
<dbReference type="GO" id="GO:0008890">
    <property type="term" value="F:glycine C-acetyltransferase activity"/>
    <property type="evidence" value="ECO:0007669"/>
    <property type="project" value="UniProtKB-EC"/>
</dbReference>
<dbReference type="EC" id="2.3.1.29" evidence="5"/>
<dbReference type="PANTHER" id="PTHR13693:SF102">
    <property type="entry name" value="2-AMINO-3-KETOBUTYRATE COENZYME A LIGASE, MITOCHONDRIAL"/>
    <property type="match status" value="1"/>
</dbReference>
<accession>A0ABU9HFV2</accession>
<comment type="cofactor">
    <cofactor evidence="5">
        <name>pyridoxal 5'-phosphate</name>
        <dbReference type="ChEBI" id="CHEBI:597326"/>
    </cofactor>
    <text evidence="5">Binds 1 pyridoxal phosphate per subunit.</text>
</comment>
<dbReference type="InterPro" id="IPR001917">
    <property type="entry name" value="Aminotrans_II_pyridoxalP_BS"/>
</dbReference>
<feature type="binding site" description="in other chain" evidence="5">
    <location>
        <position position="186"/>
    </location>
    <ligand>
        <name>pyridoxal 5'-phosphate</name>
        <dbReference type="ChEBI" id="CHEBI:597326"/>
        <note>ligand shared between dimeric partners</note>
    </ligand>
</feature>